<gene>
    <name evidence="3" type="ORF">KHLLAP_LOCUS13580</name>
</gene>
<dbReference type="InterPro" id="IPR036188">
    <property type="entry name" value="FAD/NAD-bd_sf"/>
</dbReference>
<feature type="region of interest" description="Disordered" evidence="2">
    <location>
        <begin position="1"/>
        <end position="37"/>
    </location>
</feature>
<evidence type="ECO:0000313" key="3">
    <source>
        <dbReference type="EMBL" id="CAJ2513112.1"/>
    </source>
</evidence>
<sequence>MAEPSIADEGRSAASTNTKRDRDSANGGTTGPTMSEKDSRFRTLELVDRYIDEPRKLRVVVIGAGIAGVVAGVLLPAKVPDIELTILEKNADVGGTWFENIYPGVRCDIPAHVYQSSFEPNSQWSEEFAQGAEILAYWQHVARKHRVYELLKLAHRVDSLDWDDAHGAWTVGVTDLSSSNSNDAETKSTLTLTADFVITASGRFNAWQLPDYPGMSEFQGLLRHASNWDPNFDPAGKRVAVIGNGASGIQLVANLSPVVAHLDHYARSRTWVAASFAGDATSTIPKPFPPDLLDSFRKDPRAYTRWRKGVEDKYWRGAESWLRDSERNESDRAGFVEYMRSHLVIARKPELLKELVPDFSPHCRRLTPGPGYLEAITKANCDYVQMGIRRFTKNGIETVDGRLREVDAVFCATGANVDMVQRFPVRARGRELGGLWGKGGELGFPYTYLGAATPGFPNLLFLHGPNASGRSGSVPHAIESQITFFAKILRKASREGIRAMQPSTNAADDFVEYCDTFFKTTVLSENCSSWYNSATPGGRIHGLWPGSGAHLGIIQREPRWEDWEYEYLDEGGEGEGGGKTNRFMWYFGRGATRKEQDGDADMTPYLKDLEDIDLRALHEGWWDIP</sequence>
<keyword evidence="4" id="KW-1185">Reference proteome</keyword>
<proteinExistence type="inferred from homology"/>
<organism evidence="3 4">
    <name type="scientific">Anthostomella pinea</name>
    <dbReference type="NCBI Taxonomy" id="933095"/>
    <lineage>
        <taxon>Eukaryota</taxon>
        <taxon>Fungi</taxon>
        <taxon>Dikarya</taxon>
        <taxon>Ascomycota</taxon>
        <taxon>Pezizomycotina</taxon>
        <taxon>Sordariomycetes</taxon>
        <taxon>Xylariomycetidae</taxon>
        <taxon>Xylariales</taxon>
        <taxon>Xylariaceae</taxon>
        <taxon>Anthostomella</taxon>
    </lineage>
</organism>
<comment type="similarity">
    <text evidence="1">Belongs to the FAD-binding monooxygenase family.</text>
</comment>
<reference evidence="3" key="1">
    <citation type="submission" date="2023-10" db="EMBL/GenBank/DDBJ databases">
        <authorList>
            <person name="Hackl T."/>
        </authorList>
    </citation>
    <scope>NUCLEOTIDE SEQUENCE</scope>
</reference>
<dbReference type="Gene3D" id="3.50.50.60">
    <property type="entry name" value="FAD/NAD(P)-binding domain"/>
    <property type="match status" value="3"/>
</dbReference>
<protein>
    <submittedName>
        <fullName evidence="3">Uu.00g012310.m01.CDS01</fullName>
    </submittedName>
</protein>
<comment type="caution">
    <text evidence="3">The sequence shown here is derived from an EMBL/GenBank/DDBJ whole genome shotgun (WGS) entry which is preliminary data.</text>
</comment>
<evidence type="ECO:0000313" key="4">
    <source>
        <dbReference type="Proteomes" id="UP001295740"/>
    </source>
</evidence>
<dbReference type="InterPro" id="IPR051209">
    <property type="entry name" value="FAD-bind_Monooxygenase_sf"/>
</dbReference>
<dbReference type="PANTHER" id="PTHR42877">
    <property type="entry name" value="L-ORNITHINE N(5)-MONOOXYGENASE-RELATED"/>
    <property type="match status" value="1"/>
</dbReference>
<dbReference type="AlphaFoldDB" id="A0AAI8YMW3"/>
<evidence type="ECO:0000256" key="1">
    <source>
        <dbReference type="ARBA" id="ARBA00010139"/>
    </source>
</evidence>
<name>A0AAI8YMW3_9PEZI</name>
<accession>A0AAI8YMW3</accession>
<evidence type="ECO:0000256" key="2">
    <source>
        <dbReference type="SAM" id="MobiDB-lite"/>
    </source>
</evidence>
<dbReference type="PANTHER" id="PTHR42877:SF6">
    <property type="entry name" value="MONOOXYGENASE, PUTATIVE (AFU_ORTHOLOGUE AFUA_3G15050)-RELATED"/>
    <property type="match status" value="1"/>
</dbReference>
<dbReference type="Proteomes" id="UP001295740">
    <property type="component" value="Unassembled WGS sequence"/>
</dbReference>
<dbReference type="SUPFAM" id="SSF51905">
    <property type="entry name" value="FAD/NAD(P)-binding domain"/>
    <property type="match status" value="2"/>
</dbReference>
<dbReference type="PRINTS" id="PR00368">
    <property type="entry name" value="FADPNR"/>
</dbReference>
<dbReference type="EMBL" id="CAUWAG010000020">
    <property type="protein sequence ID" value="CAJ2513112.1"/>
    <property type="molecule type" value="Genomic_DNA"/>
</dbReference>
<dbReference type="Pfam" id="PF13450">
    <property type="entry name" value="NAD_binding_8"/>
    <property type="match status" value="1"/>
</dbReference>